<dbReference type="GeneID" id="18922396"/>
<dbReference type="GO" id="GO:0003677">
    <property type="term" value="F:DNA binding"/>
    <property type="evidence" value="ECO:0007669"/>
    <property type="project" value="UniProtKB-KW"/>
</dbReference>
<dbReference type="EMBL" id="GL883100">
    <property type="protein sequence ID" value="EGG08715.1"/>
    <property type="molecule type" value="Genomic_DNA"/>
</dbReference>
<dbReference type="VEuPathDB" id="FungiDB:MELLADRAFT_104798"/>
<dbReference type="Pfam" id="PF08523">
    <property type="entry name" value="MBF1"/>
    <property type="match status" value="1"/>
</dbReference>
<dbReference type="GO" id="GO:0005634">
    <property type="term" value="C:nucleus"/>
    <property type="evidence" value="ECO:0007669"/>
    <property type="project" value="TreeGrafter"/>
</dbReference>
<evidence type="ECO:0000256" key="4">
    <source>
        <dbReference type="ARBA" id="ARBA00023163"/>
    </source>
</evidence>
<keyword evidence="3" id="KW-0238">DNA-binding</keyword>
<comment type="function">
    <text evidence="5">Transcriptional coactivator that stimulates GCN4-dependent transcriptional activity by bridging the DNA-binding region of GCN4 and TBP (SPT15), thereby recruiting TBP to GCN4-bound promoters. Involved in induction of the ribosome quality control (RQC) pathway; a pathway that degrades nascent peptide chains during problematic translation. Required to prevent stalled ribosomes from frameshifting.</text>
</comment>
<evidence type="ECO:0000256" key="3">
    <source>
        <dbReference type="ARBA" id="ARBA00023125"/>
    </source>
</evidence>
<dbReference type="eggNOG" id="KOG3398">
    <property type="taxonomic scope" value="Eukaryota"/>
</dbReference>
<reference evidence="8" key="1">
    <citation type="journal article" date="2011" name="Proc. Natl. Acad. Sci. U.S.A.">
        <title>Obligate biotrophy features unraveled by the genomic analysis of rust fungi.</title>
        <authorList>
            <person name="Duplessis S."/>
            <person name="Cuomo C.A."/>
            <person name="Lin Y.-C."/>
            <person name="Aerts A."/>
            <person name="Tisserant E."/>
            <person name="Veneault-Fourrey C."/>
            <person name="Joly D.L."/>
            <person name="Hacquard S."/>
            <person name="Amselem J."/>
            <person name="Cantarel B.L."/>
            <person name="Chiu R."/>
            <person name="Coutinho P.M."/>
            <person name="Feau N."/>
            <person name="Field M."/>
            <person name="Frey P."/>
            <person name="Gelhaye E."/>
            <person name="Goldberg J."/>
            <person name="Grabherr M.G."/>
            <person name="Kodira C.D."/>
            <person name="Kohler A."/>
            <person name="Kuees U."/>
            <person name="Lindquist E.A."/>
            <person name="Lucas S.M."/>
            <person name="Mago R."/>
            <person name="Mauceli E."/>
            <person name="Morin E."/>
            <person name="Murat C."/>
            <person name="Pangilinan J.L."/>
            <person name="Park R."/>
            <person name="Pearson M."/>
            <person name="Quesneville H."/>
            <person name="Rouhier N."/>
            <person name="Sakthikumar S."/>
            <person name="Salamov A.A."/>
            <person name="Schmutz J."/>
            <person name="Selles B."/>
            <person name="Shapiro H."/>
            <person name="Tanguay P."/>
            <person name="Tuskan G.A."/>
            <person name="Henrissat B."/>
            <person name="Van de Peer Y."/>
            <person name="Rouze P."/>
            <person name="Ellis J.G."/>
            <person name="Dodds P.N."/>
            <person name="Schein J.E."/>
            <person name="Zhong S."/>
            <person name="Hamelin R.C."/>
            <person name="Grigoriev I.V."/>
            <person name="Szabo L.J."/>
            <person name="Martin F."/>
        </authorList>
    </citation>
    <scope>NUCLEOTIDE SEQUENCE [LARGE SCALE GENOMIC DNA]</scope>
    <source>
        <strain evidence="8">98AG31 / pathotype 3-4-7</strain>
    </source>
</reference>
<dbReference type="FunFam" id="1.10.260.40:FF:000018">
    <property type="entry name" value="Multiprotein bridging factor 1"/>
    <property type="match status" value="1"/>
</dbReference>
<dbReference type="InParanoid" id="F4RG78"/>
<dbReference type="Proteomes" id="UP000001072">
    <property type="component" value="Unassembled WGS sequence"/>
</dbReference>
<keyword evidence="4" id="KW-0804">Transcription</keyword>
<dbReference type="STRING" id="747676.F4RG78"/>
<sequence>MGSTTDWDSQVVIGNRAKGPRVVKDESVVNAARRAGVAVGTEKKTVINAGHAGPDHQRIAKLDRVNEVAPPPKVSPSVGKAMSQARIALQMTQKDLATKTNEKPSVINDYEAGRAVPNPQILAKFERILKVKLRGSDIGKPLAPPSKKA</sequence>
<comment type="similarity">
    <text evidence="1">Belongs to the MBF1 family.</text>
</comment>
<dbReference type="FunCoup" id="F4RG78">
    <property type="interactions" value="518"/>
</dbReference>
<name>F4RG78_MELLP</name>
<gene>
    <name evidence="7" type="ORF">MELLADRAFT_104798</name>
</gene>
<keyword evidence="2" id="KW-0805">Transcription regulation</keyword>
<dbReference type="PROSITE" id="PS50943">
    <property type="entry name" value="HTH_CROC1"/>
    <property type="match status" value="1"/>
</dbReference>
<proteinExistence type="inferred from homology"/>
<evidence type="ECO:0000256" key="2">
    <source>
        <dbReference type="ARBA" id="ARBA00023015"/>
    </source>
</evidence>
<evidence type="ECO:0000256" key="1">
    <source>
        <dbReference type="ARBA" id="ARBA00009802"/>
    </source>
</evidence>
<dbReference type="RefSeq" id="XP_007408301.1">
    <property type="nucleotide sequence ID" value="XM_007408239.1"/>
</dbReference>
<protein>
    <recommendedName>
        <fullName evidence="6">HTH cro/C1-type domain-containing protein</fullName>
    </recommendedName>
</protein>
<dbReference type="InterPro" id="IPR001387">
    <property type="entry name" value="Cro/C1-type_HTH"/>
</dbReference>
<dbReference type="Gene3D" id="1.10.260.40">
    <property type="entry name" value="lambda repressor-like DNA-binding domains"/>
    <property type="match status" value="1"/>
</dbReference>
<dbReference type="PANTHER" id="PTHR10245:SF15">
    <property type="entry name" value="ENDOTHELIAL DIFFERENTIATION-RELATED FACTOR 1"/>
    <property type="match status" value="1"/>
</dbReference>
<accession>F4RG78</accession>
<feature type="domain" description="HTH cro/C1-type" evidence="6">
    <location>
        <begin position="82"/>
        <end position="136"/>
    </location>
</feature>
<evidence type="ECO:0000256" key="5">
    <source>
        <dbReference type="ARBA" id="ARBA00035107"/>
    </source>
</evidence>
<dbReference type="SMART" id="SM00530">
    <property type="entry name" value="HTH_XRE"/>
    <property type="match status" value="1"/>
</dbReference>
<dbReference type="AlphaFoldDB" id="F4RG78"/>
<dbReference type="OrthoDB" id="10253401at2759"/>
<keyword evidence="8" id="KW-1185">Reference proteome</keyword>
<dbReference type="HOGENOM" id="CLU_112609_0_1_1"/>
<evidence type="ECO:0000259" key="6">
    <source>
        <dbReference type="PROSITE" id="PS50943"/>
    </source>
</evidence>
<evidence type="ECO:0000313" key="7">
    <source>
        <dbReference type="EMBL" id="EGG08715.1"/>
    </source>
</evidence>
<dbReference type="Pfam" id="PF01381">
    <property type="entry name" value="HTH_3"/>
    <property type="match status" value="1"/>
</dbReference>
<organism evidence="8">
    <name type="scientific">Melampsora larici-populina (strain 98AG31 / pathotype 3-4-7)</name>
    <name type="common">Poplar leaf rust fungus</name>
    <dbReference type="NCBI Taxonomy" id="747676"/>
    <lineage>
        <taxon>Eukaryota</taxon>
        <taxon>Fungi</taxon>
        <taxon>Dikarya</taxon>
        <taxon>Basidiomycota</taxon>
        <taxon>Pucciniomycotina</taxon>
        <taxon>Pucciniomycetes</taxon>
        <taxon>Pucciniales</taxon>
        <taxon>Melampsoraceae</taxon>
        <taxon>Melampsora</taxon>
    </lineage>
</organism>
<dbReference type="KEGG" id="mlr:MELLADRAFT_104798"/>
<evidence type="ECO:0000313" key="8">
    <source>
        <dbReference type="Proteomes" id="UP000001072"/>
    </source>
</evidence>
<dbReference type="CDD" id="cd00093">
    <property type="entry name" value="HTH_XRE"/>
    <property type="match status" value="1"/>
</dbReference>
<dbReference type="InterPro" id="IPR013729">
    <property type="entry name" value="MBF1_N"/>
</dbReference>
<dbReference type="InterPro" id="IPR010982">
    <property type="entry name" value="Lambda_DNA-bd_dom_sf"/>
</dbReference>
<dbReference type="PANTHER" id="PTHR10245">
    <property type="entry name" value="ENDOTHELIAL DIFFERENTIATION-RELATED FACTOR 1 MULTIPROTEIN BRIDGING FACTOR 1"/>
    <property type="match status" value="1"/>
</dbReference>
<dbReference type="SUPFAM" id="SSF47413">
    <property type="entry name" value="lambda repressor-like DNA-binding domains"/>
    <property type="match status" value="1"/>
</dbReference>